<proteinExistence type="predicted"/>
<protein>
    <submittedName>
        <fullName evidence="2">Uncharacterized protein</fullName>
    </submittedName>
</protein>
<sequence>MSRFNISVIWVLFFLAFAESLMEDYYYRDIINDGIKLEFFVGEMTPDRQIKIYYDDKLIITQQDTSLSESYVGEKKNLQIIVPDTEILILNPEEINSEKKVIVYHSDGKIHVYQGEEINSTKLVSEFNNSFDSEEIVSILSNEFDQKKLVSIFFANDKLVLTQKETPEEINPNLVQVEKLQTVTSDKNKLLLHPARFSPEKKINIIHKNGEIIVWTGKFDEIPEDSVETPEIVEVIAEKLMKKPLEINPDNKVLKGKNNVHKIEKINATDSKPSDSINKSEINQEITPDLEFDTFFDSGEIAEIFPQEFNLKKLVWIFFCDNQLNVTQLGAPEETSNNIRYKHKNMTIVSSDVNKLLLYPGRITPEDRIRVLHKNRTIYVWQGSDRIPKKHINRPDIVKVIKPTPKIEKPEAVLDKLGNSNFDREILMVLPELNLRQAFSVNINGNNNTRVETLSTPHQKVSTAHGFNNSRIVKSGSNSFVYYPINIDLDFKINIKDNSNASEELKINETNEIDAQPEPIMLHQVIASNYTMRVDPKELILKKLVRVSYNNELLEVTQNGTSEESFNASSSFNQTNLQVIKPETTRLLLHLMFINPDSVIKFRHENGRIYIWQGSDRIPKEDVDMPSVAQIIEPWGVEDYDDEDEDDNESKTVVQDFNKSVSDKIGLTLFSNMYNPDKLIVVKHANDQIHVNQIDRIEDDGNKNPENQKMFYSISNESSVTLDPRKINSNQRIIVKYFDKMTYITV</sequence>
<keyword evidence="1" id="KW-0732">Signal</keyword>
<organism evidence="2 3">
    <name type="scientific">Cotesia congregata</name>
    <name type="common">Parasitoid wasp</name>
    <name type="synonym">Apanteles congregatus</name>
    <dbReference type="NCBI Taxonomy" id="51543"/>
    <lineage>
        <taxon>Eukaryota</taxon>
        <taxon>Metazoa</taxon>
        <taxon>Ecdysozoa</taxon>
        <taxon>Arthropoda</taxon>
        <taxon>Hexapoda</taxon>
        <taxon>Insecta</taxon>
        <taxon>Pterygota</taxon>
        <taxon>Neoptera</taxon>
        <taxon>Endopterygota</taxon>
        <taxon>Hymenoptera</taxon>
        <taxon>Apocrita</taxon>
        <taxon>Ichneumonoidea</taxon>
        <taxon>Braconidae</taxon>
        <taxon>Microgastrinae</taxon>
        <taxon>Cotesia</taxon>
    </lineage>
</organism>
<feature type="chain" id="PRO_5035259287" evidence="1">
    <location>
        <begin position="21"/>
        <end position="746"/>
    </location>
</feature>
<gene>
    <name evidence="2" type="ORF">HICCMSTLAB_LOCUS3764</name>
</gene>
<name>A0A8J2H7Y6_COTCN</name>
<feature type="signal peptide" evidence="1">
    <location>
        <begin position="1"/>
        <end position="20"/>
    </location>
</feature>
<dbReference type="EMBL" id="CAJNRD030001118">
    <property type="protein sequence ID" value="CAG5083203.1"/>
    <property type="molecule type" value="Genomic_DNA"/>
</dbReference>
<comment type="caution">
    <text evidence="2">The sequence shown here is derived from an EMBL/GenBank/DDBJ whole genome shotgun (WGS) entry which is preliminary data.</text>
</comment>
<evidence type="ECO:0000313" key="2">
    <source>
        <dbReference type="EMBL" id="CAG5083203.1"/>
    </source>
</evidence>
<reference evidence="2" key="1">
    <citation type="submission" date="2021-04" db="EMBL/GenBank/DDBJ databases">
        <authorList>
            <person name="Chebbi M.A.C M."/>
        </authorList>
    </citation>
    <scope>NUCLEOTIDE SEQUENCE</scope>
</reference>
<evidence type="ECO:0000256" key="1">
    <source>
        <dbReference type="SAM" id="SignalP"/>
    </source>
</evidence>
<dbReference type="OrthoDB" id="10438194at2759"/>
<dbReference type="AlphaFoldDB" id="A0A8J2H7Y6"/>
<dbReference type="Proteomes" id="UP000786811">
    <property type="component" value="Unassembled WGS sequence"/>
</dbReference>
<keyword evidence="3" id="KW-1185">Reference proteome</keyword>
<accession>A0A8J2H7Y6</accession>
<evidence type="ECO:0000313" key="3">
    <source>
        <dbReference type="Proteomes" id="UP000786811"/>
    </source>
</evidence>